<dbReference type="Gene3D" id="3.40.50.1110">
    <property type="entry name" value="SGNH hydrolase"/>
    <property type="match status" value="2"/>
</dbReference>
<dbReference type="InterPro" id="IPR005181">
    <property type="entry name" value="SASA"/>
</dbReference>
<gene>
    <name evidence="4" type="ORF">ESB13_17640</name>
</gene>
<proteinExistence type="predicted"/>
<comment type="caution">
    <text evidence="4">The sequence shown here is derived from an EMBL/GenBank/DDBJ whole genome shotgun (WGS) entry which is preliminary data.</text>
</comment>
<protein>
    <submittedName>
        <fullName evidence="4">Sialate O-acetylesterase</fullName>
    </submittedName>
</protein>
<dbReference type="EMBL" id="SDHZ01000002">
    <property type="protein sequence ID" value="RXK83893.1"/>
    <property type="molecule type" value="Genomic_DNA"/>
</dbReference>
<keyword evidence="1" id="KW-0378">Hydrolase</keyword>
<evidence type="ECO:0000313" key="4">
    <source>
        <dbReference type="EMBL" id="RXK83893.1"/>
    </source>
</evidence>
<evidence type="ECO:0000313" key="5">
    <source>
        <dbReference type="Proteomes" id="UP000290545"/>
    </source>
</evidence>
<dbReference type="InterPro" id="IPR036514">
    <property type="entry name" value="SGNH_hydro_sf"/>
</dbReference>
<feature type="chain" id="PRO_5020745441" evidence="2">
    <location>
        <begin position="24"/>
        <end position="640"/>
    </location>
</feature>
<evidence type="ECO:0000256" key="1">
    <source>
        <dbReference type="ARBA" id="ARBA00022801"/>
    </source>
</evidence>
<reference evidence="4 5" key="1">
    <citation type="submission" date="2019-01" db="EMBL/GenBank/DDBJ databases">
        <title>Filimonas sp. strain TTM-71.</title>
        <authorList>
            <person name="Chen W.-M."/>
        </authorList>
    </citation>
    <scope>NUCLEOTIDE SEQUENCE [LARGE SCALE GENOMIC DNA]</scope>
    <source>
        <strain evidence="4 5">TTM-71</strain>
    </source>
</reference>
<dbReference type="InterPro" id="IPR008979">
    <property type="entry name" value="Galactose-bd-like_sf"/>
</dbReference>
<dbReference type="Proteomes" id="UP000290545">
    <property type="component" value="Unassembled WGS sequence"/>
</dbReference>
<evidence type="ECO:0000256" key="2">
    <source>
        <dbReference type="SAM" id="SignalP"/>
    </source>
</evidence>
<keyword evidence="2" id="KW-0732">Signal</keyword>
<dbReference type="InterPro" id="IPR039329">
    <property type="entry name" value="SIAE"/>
</dbReference>
<dbReference type="GO" id="GO:0005975">
    <property type="term" value="P:carbohydrate metabolic process"/>
    <property type="evidence" value="ECO:0007669"/>
    <property type="project" value="TreeGrafter"/>
</dbReference>
<evidence type="ECO:0000259" key="3">
    <source>
        <dbReference type="Pfam" id="PF03629"/>
    </source>
</evidence>
<dbReference type="PANTHER" id="PTHR22901">
    <property type="entry name" value="SIALATE O-ACETYLESTERASE"/>
    <property type="match status" value="1"/>
</dbReference>
<name>A0A4Q1D7G5_9BACT</name>
<dbReference type="PANTHER" id="PTHR22901:SF0">
    <property type="entry name" value="SIALATE O-ACETYLESTERASE"/>
    <property type="match status" value="1"/>
</dbReference>
<keyword evidence="5" id="KW-1185">Reference proteome</keyword>
<sequence>MLSRLQCLYLLTAFIVFSLDSSAQLKLPALVSDNMILQQNTPVRIWGWSIPGQQVTVSFQKKQYKTVTGANKKWELMLPAMKAGGPYHMTIKGPDEITIHNVLIGEVWVCSGQSNMEFPMSRIKHLHQADIIKASTSPIREFSVKQQYSYVPVSDVQGAWQQAGPQTIDGFSAVGFFLAFQLYEKYKVPVGIIHSSWPGTPAESWISEEGLKDFPHYIQQARPYHNTAYVDSLLKRDKDVSNAWYANVNKHNKGAKEEQGWQPVSFPGYWEDQGLAGLDGLVWLKKQIDVPVNSAKKEAVLELGLIDDIDSTFVNGKFVGYSNNKYLPRRYRVPAGLLTPGLNTITIRVIDNEGKGGLAPGKHYGLITGTDTLSLSGQWQYKVDYASTPLPVATFTRVFYKPECLYYGMIEPITPYTIKGVAWYQGEANAGGAKAFEYRRLLPAMIREWRAKWAQGNFPFLIVQLANYMDPKPQPSASGWAMLRESQSVIASTEPNCGLAIAIDIGEQYDVHPFNKKTVGKRLALQAQKIAYGDQTTVVSGPTYKSMQVKGEEIVLAFTNTGSGLMAKNGSLKQFAVAGEDKKFVWANAVIKGDQVVVNAPEVKKPVAVRYAWADNPEGCNLYNKEGLPASPFRTDKWEK</sequence>
<dbReference type="Pfam" id="PF03629">
    <property type="entry name" value="SASA"/>
    <property type="match status" value="1"/>
</dbReference>
<dbReference type="GO" id="GO:0001681">
    <property type="term" value="F:sialate O-acetylesterase activity"/>
    <property type="evidence" value="ECO:0007669"/>
    <property type="project" value="InterPro"/>
</dbReference>
<dbReference type="RefSeq" id="WP_129004945.1">
    <property type="nucleotide sequence ID" value="NZ_SDHZ01000002.1"/>
</dbReference>
<dbReference type="SUPFAM" id="SSF52266">
    <property type="entry name" value="SGNH hydrolase"/>
    <property type="match status" value="1"/>
</dbReference>
<accession>A0A4Q1D7G5</accession>
<feature type="domain" description="Sialate O-acetylesterase" evidence="3">
    <location>
        <begin position="417"/>
        <end position="526"/>
    </location>
</feature>
<feature type="signal peptide" evidence="2">
    <location>
        <begin position="1"/>
        <end position="23"/>
    </location>
</feature>
<organism evidence="4 5">
    <name type="scientific">Filimonas effusa</name>
    <dbReference type="NCBI Taxonomy" id="2508721"/>
    <lineage>
        <taxon>Bacteria</taxon>
        <taxon>Pseudomonadati</taxon>
        <taxon>Bacteroidota</taxon>
        <taxon>Chitinophagia</taxon>
        <taxon>Chitinophagales</taxon>
        <taxon>Chitinophagaceae</taxon>
        <taxon>Filimonas</taxon>
    </lineage>
</organism>
<dbReference type="OrthoDB" id="9816001at2"/>
<dbReference type="SUPFAM" id="SSF49785">
    <property type="entry name" value="Galactose-binding domain-like"/>
    <property type="match status" value="1"/>
</dbReference>
<dbReference type="AlphaFoldDB" id="A0A4Q1D7G5"/>